<dbReference type="Proteomes" id="UP000073492">
    <property type="component" value="Unassembled WGS sequence"/>
</dbReference>
<name>A0A139IBR5_9PEZI</name>
<dbReference type="PANTHER" id="PTHR47843">
    <property type="entry name" value="BTB DOMAIN-CONTAINING PROTEIN-RELATED"/>
    <property type="match status" value="1"/>
</dbReference>
<dbReference type="OrthoDB" id="3625033at2759"/>
<dbReference type="EMBL" id="LFZO01000162">
    <property type="protein sequence ID" value="KXT12163.1"/>
    <property type="molecule type" value="Genomic_DNA"/>
</dbReference>
<dbReference type="PANTHER" id="PTHR47843:SF5">
    <property type="entry name" value="BTB_POZ DOMAIN PROTEIN"/>
    <property type="match status" value="1"/>
</dbReference>
<dbReference type="CDD" id="cd18186">
    <property type="entry name" value="BTB_POZ_ZBTB_KLHL-like"/>
    <property type="match status" value="1"/>
</dbReference>
<keyword evidence="3" id="KW-1185">Reference proteome</keyword>
<reference evidence="2 3" key="1">
    <citation type="submission" date="2015-07" db="EMBL/GenBank/DDBJ databases">
        <title>Comparative genomics of the Sigatoka disease complex on banana suggests a link between parallel evolutionary changes in Pseudocercospora fijiensis and Pseudocercospora eumusae and increased virulence on the banana host.</title>
        <authorList>
            <person name="Chang T.-C."/>
            <person name="Salvucci A."/>
            <person name="Crous P.W."/>
            <person name="Stergiopoulos I."/>
        </authorList>
    </citation>
    <scope>NUCLEOTIDE SEQUENCE [LARGE SCALE GENOMIC DNA]</scope>
    <source>
        <strain evidence="2 3">CBS 116634</strain>
    </source>
</reference>
<dbReference type="SUPFAM" id="SSF54695">
    <property type="entry name" value="POZ domain"/>
    <property type="match status" value="1"/>
</dbReference>
<gene>
    <name evidence="2" type="ORF">AC579_2426</name>
</gene>
<feature type="domain" description="BTB" evidence="1">
    <location>
        <begin position="31"/>
        <end position="99"/>
    </location>
</feature>
<evidence type="ECO:0000313" key="3">
    <source>
        <dbReference type="Proteomes" id="UP000073492"/>
    </source>
</evidence>
<dbReference type="Pfam" id="PF00651">
    <property type="entry name" value="BTB"/>
    <property type="match status" value="1"/>
</dbReference>
<evidence type="ECO:0000259" key="1">
    <source>
        <dbReference type="PROSITE" id="PS50097"/>
    </source>
</evidence>
<proteinExistence type="predicted"/>
<dbReference type="AlphaFoldDB" id="A0A139IBR5"/>
<organism evidence="2 3">
    <name type="scientific">Pseudocercospora musae</name>
    <dbReference type="NCBI Taxonomy" id="113226"/>
    <lineage>
        <taxon>Eukaryota</taxon>
        <taxon>Fungi</taxon>
        <taxon>Dikarya</taxon>
        <taxon>Ascomycota</taxon>
        <taxon>Pezizomycotina</taxon>
        <taxon>Dothideomycetes</taxon>
        <taxon>Dothideomycetidae</taxon>
        <taxon>Mycosphaerellales</taxon>
        <taxon>Mycosphaerellaceae</taxon>
        <taxon>Pseudocercospora</taxon>
    </lineage>
</organism>
<dbReference type="Gene3D" id="3.30.710.10">
    <property type="entry name" value="Potassium Channel Kv1.1, Chain A"/>
    <property type="match status" value="1"/>
</dbReference>
<dbReference type="STRING" id="113226.A0A139IBR5"/>
<protein>
    <recommendedName>
        <fullName evidence="1">BTB domain-containing protein</fullName>
    </recommendedName>
</protein>
<comment type="caution">
    <text evidence="2">The sequence shown here is derived from an EMBL/GenBank/DDBJ whole genome shotgun (WGS) entry which is preliminary data.</text>
</comment>
<sequence>MSPSASFDRGEAEKDLLKILAESFDSPAHSPDITIKCNGKATLCYKHILCRRSDWFSKAITGGFLESGSSVIELKEECDDSAVRRMLEFCYSLDYSVPEECAPSIHARMVALADKYIINGLVAFATDRFRMAIETASCANLAAAAEEVYAERSSAVYDLHSIIIDNVLVNESYLGGPNADFDRLLYDIPQFAVDLSRAQYAHYKQGMRKTYVCPGSCNPKETFQAAIQYSDKYTFQCTGRRGHAWTYAGRIWHQQYLLKE</sequence>
<accession>A0A139IBR5</accession>
<evidence type="ECO:0000313" key="2">
    <source>
        <dbReference type="EMBL" id="KXT12163.1"/>
    </source>
</evidence>
<dbReference type="InterPro" id="IPR000210">
    <property type="entry name" value="BTB/POZ_dom"/>
</dbReference>
<dbReference type="SMART" id="SM00225">
    <property type="entry name" value="BTB"/>
    <property type="match status" value="1"/>
</dbReference>
<dbReference type="PROSITE" id="PS50097">
    <property type="entry name" value="BTB"/>
    <property type="match status" value="1"/>
</dbReference>
<dbReference type="InterPro" id="IPR011333">
    <property type="entry name" value="SKP1/BTB/POZ_sf"/>
</dbReference>